<dbReference type="Proteomes" id="UP000325577">
    <property type="component" value="Linkage Group LG6"/>
</dbReference>
<feature type="domain" description="Gnk2-homologous" evidence="5">
    <location>
        <begin position="30"/>
        <end position="128"/>
    </location>
</feature>
<keyword evidence="4" id="KW-1133">Transmembrane helix</keyword>
<accession>A0A5J4ZMU5</accession>
<proteinExistence type="predicted"/>
<dbReference type="Pfam" id="PF25597">
    <property type="entry name" value="SH3_retrovirus"/>
    <property type="match status" value="1"/>
</dbReference>
<dbReference type="Pfam" id="PF14223">
    <property type="entry name" value="Retrotran_gag_2"/>
    <property type="match status" value="1"/>
</dbReference>
<organism evidence="6 7">
    <name type="scientific">Nyssa sinensis</name>
    <dbReference type="NCBI Taxonomy" id="561372"/>
    <lineage>
        <taxon>Eukaryota</taxon>
        <taxon>Viridiplantae</taxon>
        <taxon>Streptophyta</taxon>
        <taxon>Embryophyta</taxon>
        <taxon>Tracheophyta</taxon>
        <taxon>Spermatophyta</taxon>
        <taxon>Magnoliopsida</taxon>
        <taxon>eudicotyledons</taxon>
        <taxon>Gunneridae</taxon>
        <taxon>Pentapetalae</taxon>
        <taxon>asterids</taxon>
        <taxon>Cornales</taxon>
        <taxon>Nyssaceae</taxon>
        <taxon>Nyssa</taxon>
    </lineage>
</organism>
<evidence type="ECO:0000313" key="7">
    <source>
        <dbReference type="Proteomes" id="UP000325577"/>
    </source>
</evidence>
<feature type="region of interest" description="Disordered" evidence="3">
    <location>
        <begin position="461"/>
        <end position="521"/>
    </location>
</feature>
<reference evidence="6 7" key="1">
    <citation type="submission" date="2019-09" db="EMBL/GenBank/DDBJ databases">
        <title>A chromosome-level genome assembly of the Chinese tupelo Nyssa sinensis.</title>
        <authorList>
            <person name="Yang X."/>
            <person name="Kang M."/>
            <person name="Yang Y."/>
            <person name="Xiong H."/>
            <person name="Wang M."/>
            <person name="Zhang Z."/>
            <person name="Wang Z."/>
            <person name="Wu H."/>
            <person name="Ma T."/>
            <person name="Liu J."/>
            <person name="Xi Z."/>
        </authorList>
    </citation>
    <scope>NUCLEOTIDE SEQUENCE [LARGE SCALE GENOMIC DNA]</scope>
    <source>
        <strain evidence="6">J267</strain>
        <tissue evidence="6">Leaf</tissue>
    </source>
</reference>
<dbReference type="Gene3D" id="3.30.430.20">
    <property type="entry name" value="Gnk2 domain, C-X8-C-X2-C motif"/>
    <property type="match status" value="1"/>
</dbReference>
<keyword evidence="1" id="KW-0732">Signal</keyword>
<evidence type="ECO:0000259" key="5">
    <source>
        <dbReference type="PROSITE" id="PS51473"/>
    </source>
</evidence>
<dbReference type="InterPro" id="IPR038408">
    <property type="entry name" value="GNK2_sf"/>
</dbReference>
<feature type="transmembrane region" description="Helical" evidence="4">
    <location>
        <begin position="255"/>
        <end position="276"/>
    </location>
</feature>
<gene>
    <name evidence="6" type="ORF">F0562_014227</name>
</gene>
<evidence type="ECO:0000256" key="4">
    <source>
        <dbReference type="SAM" id="Phobius"/>
    </source>
</evidence>
<dbReference type="CDD" id="cd23509">
    <property type="entry name" value="Gnk2-like"/>
    <property type="match status" value="1"/>
</dbReference>
<sequence>MLLLQDLRANLLPLITIFGLINSSYGLPVPTYNYDFCLGSNNTANTSYQSNLSDLLGYLSSAAATNTFYKNTSNGIYGLYLCRGDVAIDVCQNCVNTANRDTQNRCPSNQQAIIWYDECMLYYSNTNFFGMEQTYPGVFMWNLQNNTSSTGTDVDTLALMYTLPKSVPCLFVGYSSARNAYKCFDPTTNRLYHSWHVLFDETQNGPNLVLSLSSASAPPLNAASSSVPQPPPVTLAMDTSFASSPGKAGTNTTKIVLISVSAFAVVAALVGIYLYCSLGGKRTQIVQIVPYLRGQRLYKFVDGSHPPPPYSLPDKSPNPEYETWVDYDQMVMSALLSSLSESIIAEVVGCRSARDVWLSLEKTYASISQARVVQTQLQLASLNKGSDFISVYYRRAKSLADTMAAAGRPLPSSEFVPYLLAGLGPDYDPLVSFVTTRIEPIGTEELLSHLLSHEARLQHHATNASLFSPNEPSTNFPSRGRGRNSHSRGGPNSGRGRGNRGRGGRGYSGNSHNYSSSSNTASRPICQVCNRVGHIALTCNYRFNQSYTATLSPSAHYSSSHH</sequence>
<dbReference type="Pfam" id="PF01657">
    <property type="entry name" value="Stress-antifung"/>
    <property type="match status" value="1"/>
</dbReference>
<feature type="compositionally biased region" description="Low complexity" evidence="3">
    <location>
        <begin position="508"/>
        <end position="519"/>
    </location>
</feature>
<keyword evidence="7" id="KW-1185">Reference proteome</keyword>
<keyword evidence="4" id="KW-0812">Transmembrane</keyword>
<keyword evidence="4" id="KW-0472">Membrane</keyword>
<evidence type="ECO:0000313" key="6">
    <source>
        <dbReference type="EMBL" id="KAA8519975.1"/>
    </source>
</evidence>
<name>A0A5J4ZMU5_9ASTE</name>
<keyword evidence="2" id="KW-0677">Repeat</keyword>
<protein>
    <recommendedName>
        <fullName evidence="5">Gnk2-homologous domain-containing protein</fullName>
    </recommendedName>
</protein>
<evidence type="ECO:0000256" key="1">
    <source>
        <dbReference type="ARBA" id="ARBA00022729"/>
    </source>
</evidence>
<feature type="compositionally biased region" description="Polar residues" evidence="3">
    <location>
        <begin position="461"/>
        <end position="476"/>
    </location>
</feature>
<dbReference type="InterPro" id="IPR057670">
    <property type="entry name" value="SH3_retrovirus"/>
</dbReference>
<dbReference type="EMBL" id="CM018049">
    <property type="protein sequence ID" value="KAA8519975.1"/>
    <property type="molecule type" value="Genomic_DNA"/>
</dbReference>
<dbReference type="PANTHER" id="PTHR47481">
    <property type="match status" value="1"/>
</dbReference>
<evidence type="ECO:0000256" key="2">
    <source>
        <dbReference type="ARBA" id="ARBA00022737"/>
    </source>
</evidence>
<evidence type="ECO:0000256" key="3">
    <source>
        <dbReference type="SAM" id="MobiDB-lite"/>
    </source>
</evidence>
<dbReference type="InterPro" id="IPR002902">
    <property type="entry name" value="GNK2"/>
</dbReference>
<dbReference type="PANTHER" id="PTHR47481:SF10">
    <property type="entry name" value="COPIA-LIKE POLYPROTEIN_RETROTRANSPOSON"/>
    <property type="match status" value="1"/>
</dbReference>
<dbReference type="PROSITE" id="PS51473">
    <property type="entry name" value="GNK2"/>
    <property type="match status" value="1"/>
</dbReference>
<dbReference type="AlphaFoldDB" id="A0A5J4ZMU5"/>